<proteinExistence type="predicted"/>
<sequence length="803" mass="89529">MKANKISSVVIACSLLLQTVACSSPEEAAQNHLQKGKELFENGEFDKALLELKTSSQTSDKFGEAYYYMALLDEKNNNFKSMRQNLIRALELEPGLVSAKLKLGKIDILFGDLEKALEQAESVLASESSNVDAELIKASVYIKQAKKDQAAEIVKKVLKYSPDNVDALSIQAALLFEKNEVDQALGLVNKALEKDPKNIPIRLFKVKIDAGLNNIDSVIKGYQELIQLYPDASNFKLSLASIYSMTDKLSDAEVLLREMVEKSKDKVEPKIVLLEFLNARAKDRVVSEYESMLSANQQQAKLLLELSKWMVVSGYAEVAKKGLQQAVDLERNSETGLASQVILAEIALTNKQYDVVESSLKDILGANSEFMQANLLKCRLLLAQNKTDEAIEFLNKLIWNKSNADDVYSLLGQAYLLKQDRKQAEKNFKQALEANPANLVAFSQIYGTYLQSGQKDVARQYLEKALAKNQNDVSLLASKAELDILEKKWDGAQDAIQRLALFSKEKSMPIYLQANILQGKGKYVEAIGVYEKLIQQFPNHLNSLINLVRSYEALKQRDKATAYLEKHNANHPDELNSVGVLSDLYMANNDFVKTKKLLMDQIKRTPKVGSLYLALAKVEAMTSKNIASAKNVYLQGLEVNQADPQLSMALAGLYEQLNEKQNAIKVYKDLLNKNPGVSLATNNLASLLIESSDLDEVKEGMELAEVFKDSENPYFQDTYAWALIKTGNNPEGLILLQALILKEPKLPEFRYHLGVAHINAGNRATGISELKQSVSLSENQKRNFSGKEEVKKMLKEIETSAGN</sequence>
<dbReference type="SUPFAM" id="SSF48452">
    <property type="entry name" value="TPR-like"/>
    <property type="match status" value="3"/>
</dbReference>
<feature type="repeat" description="TPR" evidence="3">
    <location>
        <begin position="405"/>
        <end position="438"/>
    </location>
</feature>
<protein>
    <submittedName>
        <fullName evidence="5">Tetratricopeptide repeat protein</fullName>
    </submittedName>
</protein>
<keyword evidence="6" id="KW-1185">Reference proteome</keyword>
<accession>A0ABR9D3U8</accession>
<comment type="caution">
    <text evidence="5">The sequence shown here is derived from an EMBL/GenBank/DDBJ whole genome shotgun (WGS) entry which is preliminary data.</text>
</comment>
<feature type="signal peptide" evidence="4">
    <location>
        <begin position="1"/>
        <end position="28"/>
    </location>
</feature>
<dbReference type="PANTHER" id="PTHR45586">
    <property type="entry name" value="TPR REPEAT-CONTAINING PROTEIN PA4667"/>
    <property type="match status" value="1"/>
</dbReference>
<dbReference type="Pfam" id="PF13432">
    <property type="entry name" value="TPR_16"/>
    <property type="match status" value="1"/>
</dbReference>
<evidence type="ECO:0000313" key="5">
    <source>
        <dbReference type="EMBL" id="MBD9357781.1"/>
    </source>
</evidence>
<dbReference type="Pfam" id="PF14559">
    <property type="entry name" value="TPR_19"/>
    <property type="match status" value="2"/>
</dbReference>
<evidence type="ECO:0000256" key="2">
    <source>
        <dbReference type="ARBA" id="ARBA00022803"/>
    </source>
</evidence>
<name>A0ABR9D3U8_9GAMM</name>
<evidence type="ECO:0000313" key="6">
    <source>
        <dbReference type="Proteomes" id="UP000652176"/>
    </source>
</evidence>
<dbReference type="PANTHER" id="PTHR45586:SF14">
    <property type="entry name" value="TETRATRICOPEPTIDE TPR_2 REPEAT PROTEIN"/>
    <property type="match status" value="1"/>
</dbReference>
<keyword evidence="1" id="KW-0677">Repeat</keyword>
<dbReference type="Proteomes" id="UP000652176">
    <property type="component" value="Unassembled WGS sequence"/>
</dbReference>
<dbReference type="SMART" id="SM00028">
    <property type="entry name" value="TPR"/>
    <property type="match status" value="11"/>
</dbReference>
<feature type="repeat" description="TPR" evidence="3">
    <location>
        <begin position="165"/>
        <end position="198"/>
    </location>
</feature>
<dbReference type="EMBL" id="JACXSS010000001">
    <property type="protein sequence ID" value="MBD9357781.1"/>
    <property type="molecule type" value="Genomic_DNA"/>
</dbReference>
<evidence type="ECO:0000256" key="4">
    <source>
        <dbReference type="SAM" id="SignalP"/>
    </source>
</evidence>
<dbReference type="InterPro" id="IPR011990">
    <property type="entry name" value="TPR-like_helical_dom_sf"/>
</dbReference>
<feature type="chain" id="PRO_5046815309" evidence="4">
    <location>
        <begin position="29"/>
        <end position="803"/>
    </location>
</feature>
<dbReference type="RefSeq" id="WP_192376038.1">
    <property type="nucleotide sequence ID" value="NZ_CAJHIV010000001.1"/>
</dbReference>
<dbReference type="Gene3D" id="1.25.40.10">
    <property type="entry name" value="Tetratricopeptide repeat domain"/>
    <property type="match status" value="3"/>
</dbReference>
<reference evidence="5 6" key="1">
    <citation type="submission" date="2020-09" db="EMBL/GenBank/DDBJ databases">
        <title>Methylomonas albis sp. nov. and Methylomonas fluvii sp. nov.: Two cold-adapted methanotrophs from the River Elbe and an amended description of Methylovulum psychrotolerans strain Eb1.</title>
        <authorList>
            <person name="Bussmann I.K."/>
            <person name="Klings K.-W."/>
            <person name="Warnstedt J."/>
            <person name="Hoppert M."/>
            <person name="Saborowski A."/>
            <person name="Horn F."/>
            <person name="Liebner S."/>
        </authorList>
    </citation>
    <scope>NUCLEOTIDE SEQUENCE [LARGE SCALE GENOMIC DNA]</scope>
    <source>
        <strain evidence="5 6">EbA</strain>
    </source>
</reference>
<keyword evidence="2 3" id="KW-0802">TPR repeat</keyword>
<evidence type="ECO:0000256" key="1">
    <source>
        <dbReference type="ARBA" id="ARBA00022737"/>
    </source>
</evidence>
<dbReference type="InterPro" id="IPR019734">
    <property type="entry name" value="TPR_rpt"/>
</dbReference>
<feature type="repeat" description="TPR" evidence="3">
    <location>
        <begin position="131"/>
        <end position="164"/>
    </location>
</feature>
<organism evidence="5 6">
    <name type="scientific">Methylomonas albis</name>
    <dbReference type="NCBI Taxonomy" id="1854563"/>
    <lineage>
        <taxon>Bacteria</taxon>
        <taxon>Pseudomonadati</taxon>
        <taxon>Pseudomonadota</taxon>
        <taxon>Gammaproteobacteria</taxon>
        <taxon>Methylococcales</taxon>
        <taxon>Methylococcaceae</taxon>
        <taxon>Methylomonas</taxon>
    </lineage>
</organism>
<evidence type="ECO:0000256" key="3">
    <source>
        <dbReference type="PROSITE-ProRule" id="PRU00339"/>
    </source>
</evidence>
<gene>
    <name evidence="5" type="ORF">IE877_18225</name>
</gene>
<dbReference type="InterPro" id="IPR051012">
    <property type="entry name" value="CellSynth/LPSAsmb/PSIAsmb"/>
</dbReference>
<keyword evidence="4" id="KW-0732">Signal</keyword>
<dbReference type="PROSITE" id="PS50005">
    <property type="entry name" value="TPR"/>
    <property type="match status" value="3"/>
</dbReference>